<dbReference type="STRING" id="326424.FRAAL0947"/>
<name>Q0RS52_FRAAA</name>
<proteinExistence type="predicted"/>
<keyword evidence="1" id="KW-0472">Membrane</keyword>
<evidence type="ECO:0000313" key="2">
    <source>
        <dbReference type="EMBL" id="CAJ59613.1"/>
    </source>
</evidence>
<dbReference type="HOGENOM" id="CLU_210415_1_1_11"/>
<feature type="transmembrane region" description="Helical" evidence="1">
    <location>
        <begin position="6"/>
        <end position="26"/>
    </location>
</feature>
<accession>Q0RS52</accession>
<keyword evidence="1" id="KW-1133">Transmembrane helix</keyword>
<dbReference type="Proteomes" id="UP000000657">
    <property type="component" value="Chromosome"/>
</dbReference>
<keyword evidence="1" id="KW-0812">Transmembrane</keyword>
<dbReference type="KEGG" id="fal:FRAAL0947"/>
<sequence length="33" mass="3904">MLHYFFTGLLVAMSVLIAWFSGYVVYKLYEGQR</sequence>
<evidence type="ECO:0000256" key="1">
    <source>
        <dbReference type="SAM" id="Phobius"/>
    </source>
</evidence>
<keyword evidence="3" id="KW-1185">Reference proteome</keyword>
<protein>
    <submittedName>
        <fullName evidence="2">Uncharacterized protein</fullName>
    </submittedName>
</protein>
<reference evidence="2 3" key="1">
    <citation type="journal article" date="2007" name="Genome Res.">
        <title>Genome characteristics of facultatively symbiotic Frankia sp. strains reflect host range and host plant biogeography.</title>
        <authorList>
            <person name="Normand P."/>
            <person name="Lapierre P."/>
            <person name="Tisa L.S."/>
            <person name="Gogarten J.P."/>
            <person name="Alloisio N."/>
            <person name="Bagnarol E."/>
            <person name="Bassi C.A."/>
            <person name="Berry A.M."/>
            <person name="Bickhart D.M."/>
            <person name="Choisne N."/>
            <person name="Couloux A."/>
            <person name="Cournoyer B."/>
            <person name="Cruveiller S."/>
            <person name="Daubin V."/>
            <person name="Demange N."/>
            <person name="Francino M.P."/>
            <person name="Goltsman E."/>
            <person name="Huang Y."/>
            <person name="Kopp O.R."/>
            <person name="Labarre L."/>
            <person name="Lapidus A."/>
            <person name="Lavire C."/>
            <person name="Marechal J."/>
            <person name="Martinez M."/>
            <person name="Mastronunzio J.E."/>
            <person name="Mullin B.C."/>
            <person name="Niemann J."/>
            <person name="Pujic P."/>
            <person name="Rawnsley T."/>
            <person name="Rouy Z."/>
            <person name="Schenowitz C."/>
            <person name="Sellstedt A."/>
            <person name="Tavares F."/>
            <person name="Tomkins J.P."/>
            <person name="Vallenet D."/>
            <person name="Valverde C."/>
            <person name="Wall L.G."/>
            <person name="Wang Y."/>
            <person name="Medigue C."/>
            <person name="Benson D.R."/>
        </authorList>
    </citation>
    <scope>NUCLEOTIDE SEQUENCE [LARGE SCALE GENOMIC DNA]</scope>
    <source>
        <strain evidence="3">DSM 45986 / CECT 9034 / ACN14a</strain>
    </source>
</reference>
<dbReference type="EMBL" id="CT573213">
    <property type="protein sequence ID" value="CAJ59613.1"/>
    <property type="molecule type" value="Genomic_DNA"/>
</dbReference>
<gene>
    <name evidence="2" type="ordered locus">FRAAL0947</name>
</gene>
<organism evidence="2 3">
    <name type="scientific">Frankia alni (strain DSM 45986 / CECT 9034 / ACN14a)</name>
    <dbReference type="NCBI Taxonomy" id="326424"/>
    <lineage>
        <taxon>Bacteria</taxon>
        <taxon>Bacillati</taxon>
        <taxon>Actinomycetota</taxon>
        <taxon>Actinomycetes</taxon>
        <taxon>Frankiales</taxon>
        <taxon>Frankiaceae</taxon>
        <taxon>Frankia</taxon>
    </lineage>
</organism>
<evidence type="ECO:0000313" key="3">
    <source>
        <dbReference type="Proteomes" id="UP000000657"/>
    </source>
</evidence>
<dbReference type="AlphaFoldDB" id="Q0RS52"/>